<keyword evidence="1" id="KW-0812">Transmembrane</keyword>
<reference evidence="3" key="2">
    <citation type="submission" date="2021-04" db="EMBL/GenBank/DDBJ databases">
        <authorList>
            <person name="Gilroy R."/>
        </authorList>
    </citation>
    <scope>NUCLEOTIDE SEQUENCE</scope>
    <source>
        <strain evidence="3">14975</strain>
    </source>
</reference>
<gene>
    <name evidence="3" type="ORF">H9862_03590</name>
</gene>
<dbReference type="InterPro" id="IPR055396">
    <property type="entry name" value="DUF7088"/>
</dbReference>
<name>A0A9D2AGR4_9BACT</name>
<feature type="transmembrane region" description="Helical" evidence="1">
    <location>
        <begin position="20"/>
        <end position="39"/>
    </location>
</feature>
<accession>A0A9D2AGR4</accession>
<keyword evidence="1" id="KW-1133">Transmembrane helix</keyword>
<dbReference type="EMBL" id="DXFQ01000057">
    <property type="protein sequence ID" value="HIX19669.1"/>
    <property type="molecule type" value="Genomic_DNA"/>
</dbReference>
<dbReference type="PROSITE" id="PS51257">
    <property type="entry name" value="PROKAR_LIPOPROTEIN"/>
    <property type="match status" value="1"/>
</dbReference>
<protein>
    <submittedName>
        <fullName evidence="3">GldG family protein</fullName>
    </submittedName>
</protein>
<feature type="domain" description="DUF7088" evidence="2">
    <location>
        <begin position="50"/>
        <end position="131"/>
    </location>
</feature>
<feature type="transmembrane region" description="Helical" evidence="1">
    <location>
        <begin position="485"/>
        <end position="503"/>
    </location>
</feature>
<evidence type="ECO:0000313" key="3">
    <source>
        <dbReference type="EMBL" id="HIX19669.1"/>
    </source>
</evidence>
<dbReference type="Pfam" id="PF23357">
    <property type="entry name" value="DUF7088"/>
    <property type="match status" value="1"/>
</dbReference>
<reference evidence="3" key="1">
    <citation type="journal article" date="2021" name="PeerJ">
        <title>Extensive microbial diversity within the chicken gut microbiome revealed by metagenomics and culture.</title>
        <authorList>
            <person name="Gilroy R."/>
            <person name="Ravi A."/>
            <person name="Getino M."/>
            <person name="Pursley I."/>
            <person name="Horton D.L."/>
            <person name="Alikhan N.F."/>
            <person name="Baker D."/>
            <person name="Gharbi K."/>
            <person name="Hall N."/>
            <person name="Watson M."/>
            <person name="Adriaenssens E.M."/>
            <person name="Foster-Nyarko E."/>
            <person name="Jarju S."/>
            <person name="Secka A."/>
            <person name="Antonio M."/>
            <person name="Oren A."/>
            <person name="Chaudhuri R.R."/>
            <person name="La Ragione R."/>
            <person name="Hildebrand F."/>
            <person name="Pallen M.J."/>
        </authorList>
    </citation>
    <scope>NUCLEOTIDE SEQUENCE</scope>
    <source>
        <strain evidence="3">14975</strain>
    </source>
</reference>
<dbReference type="Proteomes" id="UP000823964">
    <property type="component" value="Unassembled WGS sequence"/>
</dbReference>
<evidence type="ECO:0000259" key="2">
    <source>
        <dbReference type="Pfam" id="PF23357"/>
    </source>
</evidence>
<proteinExistence type="predicted"/>
<comment type="caution">
    <text evidence="3">The sequence shown here is derived from an EMBL/GenBank/DDBJ whole genome shotgun (WGS) entry which is preliminary data.</text>
</comment>
<sequence length="508" mass="57909">MSNSDFKGHPEARRVRRSPLAWINLVLLVIIVIACNYISEREYVRHDLTEDERFTISERTINTLSSERVQSRETPVRIIFAFKQSTPNYARMRALLEEYERYGKGKIEVEYFDPIRQPNRAREISQIYNTQFKQDLCVIDARPNPSEPLMTFSTEASESRHVRICPGATFIRYEVLPDGSRRAVALMMDEVVCSSLTKAIEGDMRTMYVIEGKGGVSRDDTALLELLGQINGSLNIGLKPLSLHNLSAIPEDAEGLLIVSPQTDFTEDEINLLKDYWNNRGGRNSIFIALNPLQTNLPHLYRFIREQGIRPNADNVMLRESNRPQYDISAVFPKSLNCARSFWNGTTHVDGLTMSLSLEHGDEDLAALRRLSIYPLLMTTPEYYGETRTGRKAAFDPSEDIEGPLCIAAAVTKGRPQDPNNLNTLIVIGNTDMLKLENARAEQRDYLRTIWAWMSDRPEYAGKSSNQDLSIKIDLNRHSRSAIEFLTLIFMPGAALLIAFFIWNTRRH</sequence>
<evidence type="ECO:0000256" key="1">
    <source>
        <dbReference type="SAM" id="Phobius"/>
    </source>
</evidence>
<dbReference type="AlphaFoldDB" id="A0A9D2AGR4"/>
<keyword evidence="1" id="KW-0472">Membrane</keyword>
<organism evidence="3 4">
    <name type="scientific">Candidatus Akkermansia intestinigallinarum</name>
    <dbReference type="NCBI Taxonomy" id="2838431"/>
    <lineage>
        <taxon>Bacteria</taxon>
        <taxon>Pseudomonadati</taxon>
        <taxon>Verrucomicrobiota</taxon>
        <taxon>Verrucomicrobiia</taxon>
        <taxon>Verrucomicrobiales</taxon>
        <taxon>Akkermansiaceae</taxon>
        <taxon>Akkermansia</taxon>
    </lineage>
</organism>
<evidence type="ECO:0000313" key="4">
    <source>
        <dbReference type="Proteomes" id="UP000823964"/>
    </source>
</evidence>